<dbReference type="PANTHER" id="PTHR45823:SF1">
    <property type="entry name" value="T-SNARE COILED-COIL HOMOLOGY DOMAIN-CONTAINING PROTEIN"/>
    <property type="match status" value="1"/>
</dbReference>
<dbReference type="AlphaFoldDB" id="A0A9D4L8F1"/>
<reference evidence="1" key="1">
    <citation type="journal article" date="2019" name="bioRxiv">
        <title>The Genome of the Zebra Mussel, Dreissena polymorpha: A Resource for Invasive Species Research.</title>
        <authorList>
            <person name="McCartney M.A."/>
            <person name="Auch B."/>
            <person name="Kono T."/>
            <person name="Mallez S."/>
            <person name="Zhang Y."/>
            <person name="Obille A."/>
            <person name="Becker A."/>
            <person name="Abrahante J.E."/>
            <person name="Garbe J."/>
            <person name="Badalamenti J.P."/>
            <person name="Herman A."/>
            <person name="Mangelson H."/>
            <person name="Liachko I."/>
            <person name="Sullivan S."/>
            <person name="Sone E.D."/>
            <person name="Koren S."/>
            <person name="Silverstein K.A.T."/>
            <person name="Beckman K.B."/>
            <person name="Gohl D.M."/>
        </authorList>
    </citation>
    <scope>NUCLEOTIDE SEQUENCE</scope>
    <source>
        <strain evidence="1">Duluth1</strain>
        <tissue evidence="1">Whole animal</tissue>
    </source>
</reference>
<accession>A0A9D4L8F1</accession>
<keyword evidence="2" id="KW-1185">Reference proteome</keyword>
<reference evidence="1" key="2">
    <citation type="submission" date="2020-11" db="EMBL/GenBank/DDBJ databases">
        <authorList>
            <person name="McCartney M.A."/>
            <person name="Auch B."/>
            <person name="Kono T."/>
            <person name="Mallez S."/>
            <person name="Becker A."/>
            <person name="Gohl D.M."/>
            <person name="Silverstein K.A.T."/>
            <person name="Koren S."/>
            <person name="Bechman K.B."/>
            <person name="Herman A."/>
            <person name="Abrahante J.E."/>
            <person name="Garbe J."/>
        </authorList>
    </citation>
    <scope>NUCLEOTIDE SEQUENCE</scope>
    <source>
        <strain evidence="1">Duluth1</strain>
        <tissue evidence="1">Whole animal</tissue>
    </source>
</reference>
<dbReference type="EMBL" id="JAIWYP010000003">
    <property type="protein sequence ID" value="KAH3853158.1"/>
    <property type="molecule type" value="Genomic_DNA"/>
</dbReference>
<organism evidence="1 2">
    <name type="scientific">Dreissena polymorpha</name>
    <name type="common">Zebra mussel</name>
    <name type="synonym">Mytilus polymorpha</name>
    <dbReference type="NCBI Taxonomy" id="45954"/>
    <lineage>
        <taxon>Eukaryota</taxon>
        <taxon>Metazoa</taxon>
        <taxon>Spiralia</taxon>
        <taxon>Lophotrochozoa</taxon>
        <taxon>Mollusca</taxon>
        <taxon>Bivalvia</taxon>
        <taxon>Autobranchia</taxon>
        <taxon>Heteroconchia</taxon>
        <taxon>Euheterodonta</taxon>
        <taxon>Imparidentia</taxon>
        <taxon>Neoheterodontei</taxon>
        <taxon>Myida</taxon>
        <taxon>Dreissenoidea</taxon>
        <taxon>Dreissenidae</taxon>
        <taxon>Dreissena</taxon>
    </lineage>
</organism>
<protein>
    <submittedName>
        <fullName evidence="1">Uncharacterized protein</fullName>
    </submittedName>
</protein>
<sequence length="208" mass="23578">MFRSTLRSQVTRTPTQRDRDVLTRLPKSLQYDGRSNWSFFRNKFEQYARMNNWSEAESAVCLGWCQTGKAVDFNAVLAEGRGTVSYTDLVQRLQERFGAMELPATAQGRFQVTHQETGESLDDWSDRVLTLVTNALRDLPPTYATEQAVARFCQGLTDKEAGKHVSLQIPVSMRDAINSIKMYSYISLTPRFLAAPRVSTRNHGGFTP</sequence>
<comment type="caution">
    <text evidence="1">The sequence shown here is derived from an EMBL/GenBank/DDBJ whole genome shotgun (WGS) entry which is preliminary data.</text>
</comment>
<evidence type="ECO:0000313" key="1">
    <source>
        <dbReference type="EMBL" id="KAH3853158.1"/>
    </source>
</evidence>
<evidence type="ECO:0000313" key="2">
    <source>
        <dbReference type="Proteomes" id="UP000828390"/>
    </source>
</evidence>
<proteinExistence type="predicted"/>
<gene>
    <name evidence="1" type="ORF">DPMN_095680</name>
</gene>
<dbReference type="PANTHER" id="PTHR45823">
    <property type="entry name" value="T-SNARE COILED-COIL HOMOLOGY DOMAIN-CONTAINING PROTEIN"/>
    <property type="match status" value="1"/>
</dbReference>
<dbReference type="Proteomes" id="UP000828390">
    <property type="component" value="Unassembled WGS sequence"/>
</dbReference>
<name>A0A9D4L8F1_DREPO</name>